<evidence type="ECO:0000256" key="24">
    <source>
        <dbReference type="SAM" id="Phobius"/>
    </source>
</evidence>
<evidence type="ECO:0000256" key="23">
    <source>
        <dbReference type="ARBA" id="ARBA00033406"/>
    </source>
</evidence>
<sequence length="304" mass="33048">MVEPEAEADAERRRVERLKSFAYQKTPSTFKNASDLQIRTRTGVVYVALCVAAMLAGDLPAMVFLAGVSAICAAEFFYMLRSDAKMPNEWIGTVGAAMFPPAAYLWGLQGIMLVAMLLLAALTVWYVFWNRARMQDVGVSLLGALYTGMQLSFIVLLRMALPEPHGGTAVLLLFITIWSNDVFAYLVGRRFGRHKMAPRTSPNKSWEGFVGGLAACMAAWCGFAFIPGMSITIVQALFIGLACGLAGVLGDLCESRIKRSVGFKDSGTIMPGHGGLFDRCDSLMTTATAAFALLTIFRCIPLVR</sequence>
<evidence type="ECO:0000256" key="12">
    <source>
        <dbReference type="ARBA" id="ARBA00022695"/>
    </source>
</evidence>
<accession>A0A6M8JB42</accession>
<evidence type="ECO:0000256" key="16">
    <source>
        <dbReference type="ARBA" id="ARBA00023209"/>
    </source>
</evidence>
<dbReference type="PANTHER" id="PTHR46382">
    <property type="entry name" value="PHOSPHATIDATE CYTIDYLYLTRANSFERASE"/>
    <property type="match status" value="1"/>
</dbReference>
<evidence type="ECO:0000256" key="1">
    <source>
        <dbReference type="ARBA" id="ARBA00001698"/>
    </source>
</evidence>
<keyword evidence="8" id="KW-1003">Cell membrane</keyword>
<name>A0A6M8JB42_9ACTN</name>
<feature type="transmembrane region" description="Helical" evidence="24">
    <location>
        <begin position="232"/>
        <end position="250"/>
    </location>
</feature>
<feature type="transmembrane region" description="Helical" evidence="24">
    <location>
        <begin position="112"/>
        <end position="129"/>
    </location>
</feature>
<keyword evidence="13 24" id="KW-1133">Transmembrane helix</keyword>
<comment type="pathway">
    <text evidence="4">Lipid metabolism.</text>
</comment>
<evidence type="ECO:0000256" key="3">
    <source>
        <dbReference type="ARBA" id="ARBA00005119"/>
    </source>
</evidence>
<evidence type="ECO:0000313" key="25">
    <source>
        <dbReference type="EMBL" id="QKF07992.1"/>
    </source>
</evidence>
<comment type="catalytic activity">
    <reaction evidence="1">
        <text>a 1,2-diacyl-sn-glycero-3-phosphate + CTP + H(+) = a CDP-1,2-diacyl-sn-glycerol + diphosphate</text>
        <dbReference type="Rhea" id="RHEA:16229"/>
        <dbReference type="ChEBI" id="CHEBI:15378"/>
        <dbReference type="ChEBI" id="CHEBI:33019"/>
        <dbReference type="ChEBI" id="CHEBI:37563"/>
        <dbReference type="ChEBI" id="CHEBI:58332"/>
        <dbReference type="ChEBI" id="CHEBI:58608"/>
        <dbReference type="EC" id="2.7.7.41"/>
    </reaction>
</comment>
<evidence type="ECO:0000256" key="10">
    <source>
        <dbReference type="ARBA" id="ARBA00022679"/>
    </source>
</evidence>
<feature type="transmembrane region" description="Helical" evidence="24">
    <location>
        <begin position="45"/>
        <end position="78"/>
    </location>
</feature>
<dbReference type="EMBL" id="CP053716">
    <property type="protein sequence ID" value="QKF07992.1"/>
    <property type="molecule type" value="Genomic_DNA"/>
</dbReference>
<evidence type="ECO:0000256" key="21">
    <source>
        <dbReference type="ARBA" id="ARBA00032396"/>
    </source>
</evidence>
<comment type="subcellular location">
    <subcellularLocation>
        <location evidence="2">Cell membrane</location>
        <topology evidence="2">Multi-pass membrane protein</topology>
    </subcellularLocation>
</comment>
<evidence type="ECO:0000256" key="18">
    <source>
        <dbReference type="ARBA" id="ARBA00029893"/>
    </source>
</evidence>
<keyword evidence="26" id="KW-1185">Reference proteome</keyword>
<evidence type="ECO:0000256" key="13">
    <source>
        <dbReference type="ARBA" id="ARBA00022989"/>
    </source>
</evidence>
<evidence type="ECO:0000256" key="20">
    <source>
        <dbReference type="ARBA" id="ARBA00032253"/>
    </source>
</evidence>
<keyword evidence="16" id="KW-0594">Phospholipid biosynthesis</keyword>
<gene>
    <name evidence="25" type="ORF">HLV38_02855</name>
</gene>
<reference evidence="26" key="1">
    <citation type="submission" date="2020-05" db="EMBL/GenBank/DDBJ databases">
        <title>Novel species in genus Nocardioides.</title>
        <authorList>
            <person name="Zhang G."/>
        </authorList>
    </citation>
    <scope>NUCLEOTIDE SEQUENCE [LARGE SCALE GENOMIC DNA]</scope>
    <source>
        <strain evidence="26">zg-1050</strain>
    </source>
</reference>
<keyword evidence="15 24" id="KW-0472">Membrane</keyword>
<evidence type="ECO:0000256" key="14">
    <source>
        <dbReference type="ARBA" id="ARBA00023098"/>
    </source>
</evidence>
<evidence type="ECO:0000256" key="19">
    <source>
        <dbReference type="ARBA" id="ARBA00031825"/>
    </source>
</evidence>
<keyword evidence="17" id="KW-1208">Phospholipid metabolism</keyword>
<feature type="transmembrane region" description="Helical" evidence="24">
    <location>
        <begin position="141"/>
        <end position="161"/>
    </location>
</feature>
<feature type="transmembrane region" description="Helical" evidence="24">
    <location>
        <begin position="208"/>
        <end position="226"/>
    </location>
</feature>
<dbReference type="PANTHER" id="PTHR46382:SF1">
    <property type="entry name" value="PHOSPHATIDATE CYTIDYLYLTRANSFERASE"/>
    <property type="match status" value="1"/>
</dbReference>
<dbReference type="GO" id="GO:0016024">
    <property type="term" value="P:CDP-diacylglycerol biosynthetic process"/>
    <property type="evidence" value="ECO:0007669"/>
    <property type="project" value="TreeGrafter"/>
</dbReference>
<organism evidence="25 26">
    <name type="scientific">Berryella wangjianweii</name>
    <dbReference type="NCBI Taxonomy" id="2734634"/>
    <lineage>
        <taxon>Bacteria</taxon>
        <taxon>Bacillati</taxon>
        <taxon>Actinomycetota</taxon>
        <taxon>Coriobacteriia</taxon>
        <taxon>Eggerthellales</taxon>
        <taxon>Eggerthellaceae</taxon>
        <taxon>Berryella</taxon>
    </lineage>
</organism>
<dbReference type="AlphaFoldDB" id="A0A6M8JB42"/>
<evidence type="ECO:0000256" key="2">
    <source>
        <dbReference type="ARBA" id="ARBA00004651"/>
    </source>
</evidence>
<evidence type="ECO:0000256" key="8">
    <source>
        <dbReference type="ARBA" id="ARBA00022475"/>
    </source>
</evidence>
<evidence type="ECO:0000256" key="22">
    <source>
        <dbReference type="ARBA" id="ARBA00032743"/>
    </source>
</evidence>
<protein>
    <recommendedName>
        <fullName evidence="7">Phosphatidate cytidylyltransferase</fullName>
        <ecNumber evidence="6">2.7.7.41</ecNumber>
    </recommendedName>
    <alternativeName>
        <fullName evidence="20">CDP-DAG synthase</fullName>
    </alternativeName>
    <alternativeName>
        <fullName evidence="22">CDP-DG synthase</fullName>
    </alternativeName>
    <alternativeName>
        <fullName evidence="18">CDP-diacylglycerol synthase</fullName>
    </alternativeName>
    <alternativeName>
        <fullName evidence="21">CDP-diglyceride pyrophosphorylase</fullName>
    </alternativeName>
    <alternativeName>
        <fullName evidence="23">CDP-diglyceride synthase</fullName>
    </alternativeName>
    <alternativeName>
        <fullName evidence="19">CTP:phosphatidate cytidylyltransferase</fullName>
    </alternativeName>
</protein>
<evidence type="ECO:0000256" key="15">
    <source>
        <dbReference type="ARBA" id="ARBA00023136"/>
    </source>
</evidence>
<keyword evidence="9" id="KW-0444">Lipid biosynthesis</keyword>
<dbReference type="Proteomes" id="UP000503297">
    <property type="component" value="Chromosome"/>
</dbReference>
<evidence type="ECO:0000256" key="17">
    <source>
        <dbReference type="ARBA" id="ARBA00023264"/>
    </source>
</evidence>
<dbReference type="GO" id="GO:0005886">
    <property type="term" value="C:plasma membrane"/>
    <property type="evidence" value="ECO:0007669"/>
    <property type="project" value="UniProtKB-SubCell"/>
</dbReference>
<dbReference type="GO" id="GO:0004605">
    <property type="term" value="F:phosphatidate cytidylyltransferase activity"/>
    <property type="evidence" value="ECO:0007669"/>
    <property type="project" value="UniProtKB-EC"/>
</dbReference>
<feature type="transmembrane region" description="Helical" evidence="24">
    <location>
        <begin position="167"/>
        <end position="187"/>
    </location>
</feature>
<evidence type="ECO:0000256" key="9">
    <source>
        <dbReference type="ARBA" id="ARBA00022516"/>
    </source>
</evidence>
<comment type="similarity">
    <text evidence="5">Belongs to the CDS family.</text>
</comment>
<dbReference type="EC" id="2.7.7.41" evidence="6"/>
<keyword evidence="14" id="KW-0443">Lipid metabolism</keyword>
<evidence type="ECO:0000313" key="26">
    <source>
        <dbReference type="Proteomes" id="UP000503297"/>
    </source>
</evidence>
<keyword evidence="12 25" id="KW-0548">Nucleotidyltransferase</keyword>
<proteinExistence type="inferred from homology"/>
<keyword evidence="10 25" id="KW-0808">Transferase</keyword>
<keyword evidence="11 24" id="KW-0812">Transmembrane</keyword>
<dbReference type="KEGG" id="bwa:HLV38_02855"/>
<evidence type="ECO:0000256" key="6">
    <source>
        <dbReference type="ARBA" id="ARBA00012487"/>
    </source>
</evidence>
<evidence type="ECO:0000256" key="11">
    <source>
        <dbReference type="ARBA" id="ARBA00022692"/>
    </source>
</evidence>
<evidence type="ECO:0000256" key="7">
    <source>
        <dbReference type="ARBA" id="ARBA00019373"/>
    </source>
</evidence>
<dbReference type="Pfam" id="PF01148">
    <property type="entry name" value="CTP_transf_1"/>
    <property type="match status" value="1"/>
</dbReference>
<comment type="pathway">
    <text evidence="3">Phospholipid metabolism; CDP-diacylglycerol biosynthesis; CDP-diacylglycerol from sn-glycerol 3-phosphate: step 3/3.</text>
</comment>
<evidence type="ECO:0000256" key="4">
    <source>
        <dbReference type="ARBA" id="ARBA00005189"/>
    </source>
</evidence>
<evidence type="ECO:0000256" key="5">
    <source>
        <dbReference type="ARBA" id="ARBA00010185"/>
    </source>
</evidence>